<gene>
    <name evidence="1" type="ORF">NARC_220031</name>
</gene>
<protein>
    <submittedName>
        <fullName evidence="1">Uncharacterized protein</fullName>
    </submittedName>
</protein>
<evidence type="ECO:0000313" key="1">
    <source>
        <dbReference type="EMBL" id="TVP39056.1"/>
    </source>
</evidence>
<name>A0A557SR24_9ARCH</name>
<keyword evidence="2" id="KW-1185">Reference proteome</keyword>
<evidence type="ECO:0000313" key="2">
    <source>
        <dbReference type="Proteomes" id="UP000315289"/>
    </source>
</evidence>
<organism evidence="1 2">
    <name type="scientific">Candidatus Nitrosocosmicus arcticus</name>
    <dbReference type="NCBI Taxonomy" id="2035267"/>
    <lineage>
        <taxon>Archaea</taxon>
        <taxon>Nitrososphaerota</taxon>
        <taxon>Nitrososphaeria</taxon>
        <taxon>Nitrososphaerales</taxon>
        <taxon>Nitrososphaeraceae</taxon>
        <taxon>Candidatus Nitrosocosmicus</taxon>
    </lineage>
</organism>
<dbReference type="EMBL" id="VOAH01000022">
    <property type="protein sequence ID" value="TVP39056.1"/>
    <property type="molecule type" value="Genomic_DNA"/>
</dbReference>
<dbReference type="Proteomes" id="UP000315289">
    <property type="component" value="Unassembled WGS sequence"/>
</dbReference>
<proteinExistence type="predicted"/>
<sequence length="60" mass="7144">MSWMRSTYNQKNININLVLRFIIKMISKPPIGRYNQDMANVFDILNIRIKNDCQIDNSLK</sequence>
<dbReference type="AlphaFoldDB" id="A0A557SR24"/>
<accession>A0A557SR24</accession>
<comment type="caution">
    <text evidence="1">The sequence shown here is derived from an EMBL/GenBank/DDBJ whole genome shotgun (WGS) entry which is preliminary data.</text>
</comment>
<reference evidence="1 2" key="1">
    <citation type="journal article" date="2019" name="Front. Microbiol.">
        <title>Ammonia Oxidation by the Arctic Terrestrial Thaumarchaeote Candidatus Nitrosocosmicus arcticus Is Stimulated by Increasing Temperatures.</title>
        <authorList>
            <person name="Alves R.J.E."/>
            <person name="Kerou M."/>
            <person name="Zappe A."/>
            <person name="Bittner R."/>
            <person name="Abby S.S."/>
            <person name="Schmidt H.A."/>
            <person name="Pfeifer K."/>
            <person name="Schleper C."/>
        </authorList>
    </citation>
    <scope>NUCLEOTIDE SEQUENCE [LARGE SCALE GENOMIC DNA]</scope>
    <source>
        <strain evidence="1 2">Kfb</strain>
    </source>
</reference>